<dbReference type="InterPro" id="IPR037165">
    <property type="entry name" value="AldOxase/xan_DH_Mopterin-bd_sf"/>
</dbReference>
<dbReference type="InterPro" id="IPR008274">
    <property type="entry name" value="AldOxase/xan_DH_MoCoBD1"/>
</dbReference>
<comment type="caution">
    <text evidence="4">The sequence shown here is derived from an EMBL/GenBank/DDBJ whole genome shotgun (WGS) entry which is preliminary data.</text>
</comment>
<dbReference type="Pfam" id="PF20256">
    <property type="entry name" value="MoCoBD_2"/>
    <property type="match status" value="1"/>
</dbReference>
<dbReference type="InterPro" id="IPR000674">
    <property type="entry name" value="Ald_Oxase/Xan_DH_a/b"/>
</dbReference>
<protein>
    <submittedName>
        <fullName evidence="4">Xanthine dehydrogenase YagR molybdenum-binding subunit</fullName>
        <ecNumber evidence="4">1.17.1.4</ecNumber>
    </submittedName>
</protein>
<dbReference type="EMBL" id="JAUSRA010000001">
    <property type="protein sequence ID" value="MDP9795604.1"/>
    <property type="molecule type" value="Genomic_DNA"/>
</dbReference>
<feature type="domain" description="Aldehyde oxidase/xanthine dehydrogenase a/b hammerhead" evidence="3">
    <location>
        <begin position="22"/>
        <end position="129"/>
    </location>
</feature>
<reference evidence="4 5" key="1">
    <citation type="submission" date="2023-07" db="EMBL/GenBank/DDBJ databases">
        <title>Sequencing the genomes of 1000 actinobacteria strains.</title>
        <authorList>
            <person name="Klenk H.-P."/>
        </authorList>
    </citation>
    <scope>NUCLEOTIDE SEQUENCE [LARGE SCALE GENOMIC DNA]</scope>
    <source>
        <strain evidence="4 5">DSM 44710</strain>
    </source>
</reference>
<dbReference type="GO" id="GO:0004854">
    <property type="term" value="F:xanthine dehydrogenase activity"/>
    <property type="evidence" value="ECO:0007669"/>
    <property type="project" value="UniProtKB-EC"/>
</dbReference>
<gene>
    <name evidence="4" type="ORF">J2S43_004116</name>
</gene>
<dbReference type="SMART" id="SM01008">
    <property type="entry name" value="Ald_Xan_dh_C"/>
    <property type="match status" value="1"/>
</dbReference>
<keyword evidence="1" id="KW-0500">Molybdenum</keyword>
<dbReference type="InterPro" id="IPR046867">
    <property type="entry name" value="AldOxase/xan_DH_MoCoBD2"/>
</dbReference>
<dbReference type="Gene3D" id="3.30.365.10">
    <property type="entry name" value="Aldehyde oxidase/xanthine dehydrogenase, molybdopterin binding domain"/>
    <property type="match status" value="4"/>
</dbReference>
<dbReference type="Proteomes" id="UP001240984">
    <property type="component" value="Unassembled WGS sequence"/>
</dbReference>
<evidence type="ECO:0000259" key="3">
    <source>
        <dbReference type="SMART" id="SM01008"/>
    </source>
</evidence>
<keyword evidence="2 4" id="KW-0560">Oxidoreductase</keyword>
<evidence type="ECO:0000256" key="1">
    <source>
        <dbReference type="ARBA" id="ARBA00022505"/>
    </source>
</evidence>
<dbReference type="RefSeq" id="WP_306831566.1">
    <property type="nucleotide sequence ID" value="NZ_JAUSRA010000001.1"/>
</dbReference>
<proteinExistence type="predicted"/>
<dbReference type="PANTHER" id="PTHR11908:SF132">
    <property type="entry name" value="ALDEHYDE OXIDASE 1-RELATED"/>
    <property type="match status" value="1"/>
</dbReference>
<keyword evidence="5" id="KW-1185">Reference proteome</keyword>
<organism evidence="4 5">
    <name type="scientific">Catenuloplanes nepalensis</name>
    <dbReference type="NCBI Taxonomy" id="587533"/>
    <lineage>
        <taxon>Bacteria</taxon>
        <taxon>Bacillati</taxon>
        <taxon>Actinomycetota</taxon>
        <taxon>Actinomycetes</taxon>
        <taxon>Micromonosporales</taxon>
        <taxon>Micromonosporaceae</taxon>
        <taxon>Catenuloplanes</taxon>
    </lineage>
</organism>
<dbReference type="Pfam" id="PF02738">
    <property type="entry name" value="MoCoBD_1"/>
    <property type="match status" value="1"/>
</dbReference>
<evidence type="ECO:0000313" key="5">
    <source>
        <dbReference type="Proteomes" id="UP001240984"/>
    </source>
</evidence>
<evidence type="ECO:0000313" key="4">
    <source>
        <dbReference type="EMBL" id="MDP9795604.1"/>
    </source>
</evidence>
<dbReference type="Pfam" id="PF01315">
    <property type="entry name" value="Ald_Xan_dh_C"/>
    <property type="match status" value="1"/>
</dbReference>
<dbReference type="PANTHER" id="PTHR11908">
    <property type="entry name" value="XANTHINE DEHYDROGENASE"/>
    <property type="match status" value="1"/>
</dbReference>
<name>A0ABT9MW42_9ACTN</name>
<dbReference type="EC" id="1.17.1.4" evidence="4"/>
<evidence type="ECO:0000256" key="2">
    <source>
        <dbReference type="ARBA" id="ARBA00023002"/>
    </source>
</evidence>
<dbReference type="InterPro" id="IPR016208">
    <property type="entry name" value="Ald_Oxase/xanthine_DH-like"/>
</dbReference>
<sequence length="739" mass="77752">MADLVSPVGRDIDRVEGRLKVAGAAEYSADRRVAGMLYAAVVTSTIGKGAITGIDTAAATAVPGFVDVFHHARPLMALAAPPGPGENYAPLQDALVRFHGQIVALVVAESPEAARDAASLVSVTYRAEPPRTSMDGNMPGVPANTPNLPPAMVTVLEPRFPTIDAALAASEVVVRSTTRTPVQHHVAMEPHGALAVREGDALTVYTGAQMPIVQATRIRAKLRNEPATVRVLAPYVGGAFGSRAQPWSDVVLAAAAAWTLRRPVKLILTREQVFTVVGHRGEVRQTVRLGASRDGVLTAVAHESDAELPFVSGWPMRPADDTSAVTYRTPNLHIAQRLVMLDRPPTWAMRAPNEAAGAFALETAMDELAVATGVDPVELRLRNSATVAPATGLPWSSKHLDEAFRVGARRFGWSARRARPRPRIDGQWLVGVGTAAAVYPANRESSSVRVRLCADDTAVVSTSISDPGTGAETLLAIAGADVLGITVRRVRPELGDSLLPPGPPVAGSSVTASTVPTVAAAARNATAQLIQLAVTHARSPWHGADPAGLSFADGRLRGNGRAMTFGRLLSTVGAEDVVGQAQTVLDPVKAGQFMFHSFGAHFCEVRVNRFTGEPRVTRFTTVVDGGRIMNTQAAHSQIVGGVIFGIGQALLEHDPVEPGGRPASANLADYMVPVNADIPPIDVHWLDHPDPELGARGIGEIGTVGSAAAVGNAVFDATGIRVRELPITLDRLLLDPGEH</sequence>
<dbReference type="SUPFAM" id="SSF54665">
    <property type="entry name" value="CO dehydrogenase molybdoprotein N-domain-like"/>
    <property type="match status" value="1"/>
</dbReference>
<dbReference type="Gene3D" id="3.90.1170.50">
    <property type="entry name" value="Aldehyde oxidase/xanthine dehydrogenase, a/b hammerhead"/>
    <property type="match status" value="1"/>
</dbReference>
<accession>A0ABT9MW42</accession>
<dbReference type="SUPFAM" id="SSF56003">
    <property type="entry name" value="Molybdenum cofactor-binding domain"/>
    <property type="match status" value="1"/>
</dbReference>
<dbReference type="InterPro" id="IPR036856">
    <property type="entry name" value="Ald_Oxase/Xan_DH_a/b_sf"/>
</dbReference>